<evidence type="ECO:0000256" key="1">
    <source>
        <dbReference type="SAM" id="MobiDB-lite"/>
    </source>
</evidence>
<dbReference type="InterPro" id="IPR009836">
    <property type="entry name" value="GRDP-like"/>
</dbReference>
<evidence type="ECO:0000313" key="2">
    <source>
        <dbReference type="EMBL" id="KAF4982512.1"/>
    </source>
</evidence>
<evidence type="ECO:0000313" key="3">
    <source>
        <dbReference type="Proteomes" id="UP000635477"/>
    </source>
</evidence>
<name>A0A8H4URX1_9HYPO</name>
<dbReference type="Pfam" id="PF07173">
    <property type="entry name" value="GRDP-like"/>
    <property type="match status" value="1"/>
</dbReference>
<dbReference type="AlphaFoldDB" id="A0A8H4URX1"/>
<dbReference type="PANTHER" id="PTHR34365">
    <property type="entry name" value="ENOLASE (DUF1399)"/>
    <property type="match status" value="1"/>
</dbReference>
<dbReference type="EMBL" id="JABEYC010000114">
    <property type="protein sequence ID" value="KAF4982512.1"/>
    <property type="molecule type" value="Genomic_DNA"/>
</dbReference>
<feature type="region of interest" description="Disordered" evidence="1">
    <location>
        <begin position="32"/>
        <end position="54"/>
    </location>
</feature>
<proteinExistence type="predicted"/>
<accession>A0A8H4URX1</accession>
<dbReference type="OrthoDB" id="2684236at2759"/>
<evidence type="ECO:0008006" key="4">
    <source>
        <dbReference type="Google" id="ProtNLM"/>
    </source>
</evidence>
<dbReference type="Proteomes" id="UP000635477">
    <property type="component" value="Unassembled WGS sequence"/>
</dbReference>
<organism evidence="2 3">
    <name type="scientific">Fusarium zealandicum</name>
    <dbReference type="NCBI Taxonomy" id="1053134"/>
    <lineage>
        <taxon>Eukaryota</taxon>
        <taxon>Fungi</taxon>
        <taxon>Dikarya</taxon>
        <taxon>Ascomycota</taxon>
        <taxon>Pezizomycotina</taxon>
        <taxon>Sordariomycetes</taxon>
        <taxon>Hypocreomycetidae</taxon>
        <taxon>Hypocreales</taxon>
        <taxon>Nectriaceae</taxon>
        <taxon>Fusarium</taxon>
        <taxon>Fusarium staphyleae species complex</taxon>
    </lineage>
</organism>
<comment type="caution">
    <text evidence="2">The sequence shown here is derived from an EMBL/GenBank/DDBJ whole genome shotgun (WGS) entry which is preliminary data.</text>
</comment>
<keyword evidence="3" id="KW-1185">Reference proteome</keyword>
<protein>
    <recommendedName>
        <fullName evidence="4">Glycine-rich domain-containing protein 1</fullName>
    </recommendedName>
</protein>
<reference evidence="2" key="2">
    <citation type="submission" date="2020-05" db="EMBL/GenBank/DDBJ databases">
        <authorList>
            <person name="Kim H.-S."/>
            <person name="Proctor R.H."/>
            <person name="Brown D.W."/>
        </authorList>
    </citation>
    <scope>NUCLEOTIDE SEQUENCE</scope>
    <source>
        <strain evidence="2">NRRL 22465</strain>
    </source>
</reference>
<sequence length="485" mass="55073">MSHVVDYNVRTLHHHCDTKKWNSTSEYGKALTSYPEATNASENPEIPDPGFFTQFEDAGHNQSPTATQCAVHLELLEVFHALQVKVLTSTDLDRTFGLGPEVSTVYRRRYVTSLQKYINEKVEVRNKTWEADRAKKWMRFLEYAAERFIIWANKINAEMAMRRTESDSNDAGSSDSQDIALAWLPPLDVLVVWHSFLLNPSDFNKYCRLEGLNHLVKAPFPWKRTHEAIKSDGPLSYTWAYTLPMRTCHWLQNKVNIEPILYDHLVNLGKPVGLTMSSGASSDTRVVGVLDIDTPKDQSTLAKSLIANVERQLVFVDKMNAHLWIRSPALAGTVERAVERYDNFIELFKLYPGKTLVPTLDVDLVWHTHQLSASNYSAAIKSRCGRFINHDDKIGKPTLKNGMKETEELYRIHFGETYSVCLCWECQATVSALDAADQDDNLMSAHPDELVAGIGSKVMKQTEYYRAVETARRRDEVLLPVSSSS</sequence>
<reference evidence="2" key="1">
    <citation type="journal article" date="2020" name="BMC Genomics">
        <title>Correction to: Identification and distribution of gene clusters required for synthesis of sphingolipid metabolism inhibitors in diverse species of the filamentous fungus Fusarium.</title>
        <authorList>
            <person name="Kim H.S."/>
            <person name="Lohmar J.M."/>
            <person name="Busman M."/>
            <person name="Brown D.W."/>
            <person name="Naumann T.A."/>
            <person name="Divon H.H."/>
            <person name="Lysoe E."/>
            <person name="Uhlig S."/>
            <person name="Proctor R.H."/>
        </authorList>
    </citation>
    <scope>NUCLEOTIDE SEQUENCE</scope>
    <source>
        <strain evidence="2">NRRL 22465</strain>
    </source>
</reference>
<gene>
    <name evidence="2" type="ORF">FZEAL_1883</name>
</gene>
<dbReference type="PANTHER" id="PTHR34365:SF7">
    <property type="entry name" value="GLYCINE-RICH DOMAIN-CONTAINING PROTEIN 1"/>
    <property type="match status" value="1"/>
</dbReference>